<evidence type="ECO:0000313" key="3">
    <source>
        <dbReference type="Proteomes" id="UP000023703"/>
    </source>
</evidence>
<dbReference type="KEGG" id="cgy:CGLY_15585"/>
<dbReference type="OrthoDB" id="4426724at2"/>
<dbReference type="AlphaFoldDB" id="X5DQQ7"/>
<dbReference type="STRING" id="1404245.CGLY_15585"/>
<evidence type="ECO:0000256" key="1">
    <source>
        <dbReference type="SAM" id="MobiDB-lite"/>
    </source>
</evidence>
<protein>
    <submittedName>
        <fullName evidence="2">Uncharacterized protein</fullName>
    </submittedName>
</protein>
<dbReference type="RefSeq" id="WP_038550580.1">
    <property type="nucleotide sequence ID" value="NZ_CP006842.1"/>
</dbReference>
<dbReference type="HOGENOM" id="CLU_029916_0_0_11"/>
<organism evidence="2 3">
    <name type="scientific">Corynebacterium glyciniphilum AJ 3170</name>
    <dbReference type="NCBI Taxonomy" id="1404245"/>
    <lineage>
        <taxon>Bacteria</taxon>
        <taxon>Bacillati</taxon>
        <taxon>Actinomycetota</taxon>
        <taxon>Actinomycetes</taxon>
        <taxon>Mycobacteriales</taxon>
        <taxon>Corynebacteriaceae</taxon>
        <taxon>Corynebacterium</taxon>
    </lineage>
</organism>
<keyword evidence="3" id="KW-1185">Reference proteome</keyword>
<gene>
    <name evidence="2" type="ORF">CGLY_15585</name>
</gene>
<accession>X5DQQ7</accession>
<reference evidence="2 3" key="1">
    <citation type="journal article" date="2015" name="Int. J. Syst. Evol. Microbiol.">
        <title>Revisiting Corynebacterium glyciniphilum (ex Kubota et al., 1972) sp. nov., nom. rev., isolated from putrefied banana.</title>
        <authorList>
            <person name="Al-Dilaimi A."/>
            <person name="Bednarz H."/>
            <person name="Lomker A."/>
            <person name="Niehaus K."/>
            <person name="Kalinowski J."/>
            <person name="Ruckert C."/>
        </authorList>
    </citation>
    <scope>NUCLEOTIDE SEQUENCE [LARGE SCALE GENOMIC DNA]</scope>
    <source>
        <strain evidence="2">AJ 3170</strain>
    </source>
</reference>
<proteinExistence type="predicted"/>
<sequence>MSDFQPSAFWGAPETLMTATGGAESASEPLNEHPAPRGTGEDGSAAIAPSEDGGEHPVSVADVFDCRAVLRSIRDNARNAGEAPFAVLVAVIIRVLVATPPSLMLPGLGVRSAPGSLNMYGALAAPSGGGKGEVMAMAENCVIITDSHGRRVDVPVLPVGSGEGLVATFAMPNDPEEMPVTRAMFDVDEITELTALSGRTGATLQPKLLSMWSGKAVGNTNADKTTTRRLNAGSYRLGLLAGVQPANAGVLLNEDGSGLPQRFLWADMEDFDHDMDTPAAEPVQVRVPAGDDLQRVVRVCPEVTAALRTDKEHKREGRYPHPWDSHALQCREIVAVALSLLDGRTGDVNSEDWRLAGLVWQHNRDTRRRCLQGSRDRATEAAAARESVRAEARGQVADERMDRAREVIEQALSDGGGRFRRSAVRNGKARRCRNEFDDVLTEMLEARRVSVSEDTETGAEWIMDLRTDGEE</sequence>
<dbReference type="EMBL" id="CP006842">
    <property type="protein sequence ID" value="AHW65553.1"/>
    <property type="molecule type" value="Genomic_DNA"/>
</dbReference>
<name>X5DQQ7_9CORY</name>
<evidence type="ECO:0000313" key="2">
    <source>
        <dbReference type="EMBL" id="AHW65553.1"/>
    </source>
</evidence>
<feature type="region of interest" description="Disordered" evidence="1">
    <location>
        <begin position="16"/>
        <end position="57"/>
    </location>
</feature>
<dbReference type="Proteomes" id="UP000023703">
    <property type="component" value="Chromosome"/>
</dbReference>
<dbReference type="eggNOG" id="ENOG502ZBKQ">
    <property type="taxonomic scope" value="Bacteria"/>
</dbReference>